<feature type="transmembrane region" description="Helical" evidence="1">
    <location>
        <begin position="6"/>
        <end position="25"/>
    </location>
</feature>
<accession>A0A8S0R9L2</accession>
<sequence>MASRPTATIVIVELTVMAAQLFGILRAKFQIKTQIDAKHIDYQFRYGFDGAIESQKIALI</sequence>
<protein>
    <submittedName>
        <fullName evidence="2">Uncharacterized protein</fullName>
    </submittedName>
</protein>
<gene>
    <name evidence="2" type="ORF">OLEA9_A098254</name>
</gene>
<keyword evidence="1" id="KW-0472">Membrane</keyword>
<name>A0A8S0R9L2_OLEEU</name>
<keyword evidence="1" id="KW-0812">Transmembrane</keyword>
<evidence type="ECO:0000256" key="1">
    <source>
        <dbReference type="SAM" id="Phobius"/>
    </source>
</evidence>
<comment type="caution">
    <text evidence="2">The sequence shown here is derived from an EMBL/GenBank/DDBJ whole genome shotgun (WGS) entry which is preliminary data.</text>
</comment>
<evidence type="ECO:0000313" key="3">
    <source>
        <dbReference type="Proteomes" id="UP000594638"/>
    </source>
</evidence>
<dbReference type="Proteomes" id="UP000594638">
    <property type="component" value="Unassembled WGS sequence"/>
</dbReference>
<keyword evidence="1" id="KW-1133">Transmembrane helix</keyword>
<organism evidence="2 3">
    <name type="scientific">Olea europaea subsp. europaea</name>
    <dbReference type="NCBI Taxonomy" id="158383"/>
    <lineage>
        <taxon>Eukaryota</taxon>
        <taxon>Viridiplantae</taxon>
        <taxon>Streptophyta</taxon>
        <taxon>Embryophyta</taxon>
        <taxon>Tracheophyta</taxon>
        <taxon>Spermatophyta</taxon>
        <taxon>Magnoliopsida</taxon>
        <taxon>eudicotyledons</taxon>
        <taxon>Gunneridae</taxon>
        <taxon>Pentapetalae</taxon>
        <taxon>asterids</taxon>
        <taxon>lamiids</taxon>
        <taxon>Lamiales</taxon>
        <taxon>Oleaceae</taxon>
        <taxon>Oleeae</taxon>
        <taxon>Olea</taxon>
    </lineage>
</organism>
<feature type="non-terminal residue" evidence="2">
    <location>
        <position position="60"/>
    </location>
</feature>
<evidence type="ECO:0000313" key="2">
    <source>
        <dbReference type="EMBL" id="CAA2975589.1"/>
    </source>
</evidence>
<proteinExistence type="predicted"/>
<reference evidence="2 3" key="1">
    <citation type="submission" date="2019-12" db="EMBL/GenBank/DDBJ databases">
        <authorList>
            <person name="Alioto T."/>
            <person name="Alioto T."/>
            <person name="Gomez Garrido J."/>
        </authorList>
    </citation>
    <scope>NUCLEOTIDE SEQUENCE [LARGE SCALE GENOMIC DNA]</scope>
</reference>
<keyword evidence="3" id="KW-1185">Reference proteome</keyword>
<dbReference type="AlphaFoldDB" id="A0A8S0R9L2"/>
<dbReference type="EMBL" id="CACTIH010002285">
    <property type="protein sequence ID" value="CAA2975589.1"/>
    <property type="molecule type" value="Genomic_DNA"/>
</dbReference>
<dbReference type="Gramene" id="OE9A098254T1">
    <property type="protein sequence ID" value="OE9A098254C1"/>
    <property type="gene ID" value="OE9A098254"/>
</dbReference>